<evidence type="ECO:0000313" key="1">
    <source>
        <dbReference type="EMBL" id="KAG9989485.1"/>
    </source>
</evidence>
<feature type="non-terminal residue" evidence="1">
    <location>
        <position position="81"/>
    </location>
</feature>
<proteinExistence type="predicted"/>
<protein>
    <submittedName>
        <fullName evidence="1">Uncharacterized protein</fullName>
    </submittedName>
</protein>
<dbReference type="Proteomes" id="UP000729357">
    <property type="component" value="Unassembled WGS sequence"/>
</dbReference>
<gene>
    <name evidence="1" type="ORF">KCU98_g1860</name>
</gene>
<sequence length="81" mass="9653">MYQLSEDKRKVPDRSEFGKLDWRRQLISLTNKNKAQNRRGNSAQEIKTRIALSTQKRISYGPPKMRVKWTRSIYHPLQPIL</sequence>
<name>A0A9P8G547_AURME</name>
<reference evidence="1" key="1">
    <citation type="journal article" date="2021" name="J Fungi (Basel)">
        <title>Virulence traits and population genomics of the black yeast Aureobasidium melanogenum.</title>
        <authorList>
            <person name="Cernosa A."/>
            <person name="Sun X."/>
            <person name="Gostincar C."/>
            <person name="Fang C."/>
            <person name="Gunde-Cimerman N."/>
            <person name="Song Z."/>
        </authorList>
    </citation>
    <scope>NUCLEOTIDE SEQUENCE</scope>
    <source>
        <strain evidence="1">EXF-9298</strain>
    </source>
</reference>
<reference evidence="1" key="2">
    <citation type="submission" date="2021-08" db="EMBL/GenBank/DDBJ databases">
        <authorList>
            <person name="Gostincar C."/>
            <person name="Sun X."/>
            <person name="Song Z."/>
            <person name="Gunde-Cimerman N."/>
        </authorList>
    </citation>
    <scope>NUCLEOTIDE SEQUENCE</scope>
    <source>
        <strain evidence="1">EXF-9298</strain>
    </source>
</reference>
<organism evidence="1 2">
    <name type="scientific">Aureobasidium melanogenum</name>
    <name type="common">Aureobasidium pullulans var. melanogenum</name>
    <dbReference type="NCBI Taxonomy" id="46634"/>
    <lineage>
        <taxon>Eukaryota</taxon>
        <taxon>Fungi</taxon>
        <taxon>Dikarya</taxon>
        <taxon>Ascomycota</taxon>
        <taxon>Pezizomycotina</taxon>
        <taxon>Dothideomycetes</taxon>
        <taxon>Dothideomycetidae</taxon>
        <taxon>Dothideales</taxon>
        <taxon>Saccotheciaceae</taxon>
        <taxon>Aureobasidium</taxon>
    </lineage>
</organism>
<dbReference type="AlphaFoldDB" id="A0A9P8G547"/>
<accession>A0A9P8G547</accession>
<comment type="caution">
    <text evidence="1">The sequence shown here is derived from an EMBL/GenBank/DDBJ whole genome shotgun (WGS) entry which is preliminary data.</text>
</comment>
<evidence type="ECO:0000313" key="2">
    <source>
        <dbReference type="Proteomes" id="UP000729357"/>
    </source>
</evidence>
<dbReference type="EMBL" id="JAHFXS010000079">
    <property type="protein sequence ID" value="KAG9989485.1"/>
    <property type="molecule type" value="Genomic_DNA"/>
</dbReference>
<keyword evidence="2" id="KW-1185">Reference proteome</keyword>